<evidence type="ECO:0000259" key="5">
    <source>
        <dbReference type="SMART" id="SM00363"/>
    </source>
</evidence>
<dbReference type="Pfam" id="PF01479">
    <property type="entry name" value="S4"/>
    <property type="match status" value="1"/>
</dbReference>
<evidence type="ECO:0000256" key="1">
    <source>
        <dbReference type="ARBA" id="ARBA00008348"/>
    </source>
</evidence>
<evidence type="ECO:0000256" key="4">
    <source>
        <dbReference type="RuleBase" id="RU003887"/>
    </source>
</evidence>
<name>A0A2H0XCB8_UNCKA</name>
<keyword evidence="2 4" id="KW-0413">Isomerase</keyword>
<dbReference type="AlphaFoldDB" id="A0A2H0XCB8"/>
<dbReference type="GO" id="GO:0120159">
    <property type="term" value="F:rRNA pseudouridine synthase activity"/>
    <property type="evidence" value="ECO:0007669"/>
    <property type="project" value="UniProtKB-ARBA"/>
</dbReference>
<dbReference type="InterPro" id="IPR000748">
    <property type="entry name" value="PsdUridine_synth_RsuA/RluB/E/F"/>
</dbReference>
<dbReference type="EC" id="5.4.99.-" evidence="4"/>
<dbReference type="GO" id="GO:0000455">
    <property type="term" value="P:enzyme-directed rRNA pseudouridine synthesis"/>
    <property type="evidence" value="ECO:0007669"/>
    <property type="project" value="UniProtKB-ARBA"/>
</dbReference>
<reference evidence="7" key="1">
    <citation type="submission" date="2017-09" db="EMBL/GenBank/DDBJ databases">
        <title>Depth-based differentiation of microbial function through sediment-hosted aquifers and enrichment of novel symbionts in the deep terrestrial subsurface.</title>
        <authorList>
            <person name="Probst A.J."/>
            <person name="Ladd B."/>
            <person name="Jarett J.K."/>
            <person name="Geller-Mcgrath D.E."/>
            <person name="Sieber C.M.K."/>
            <person name="Emerson J.B."/>
            <person name="Anantharaman K."/>
            <person name="Thomas B.C."/>
            <person name="Malmstrom R."/>
            <person name="Stieglmeier M."/>
            <person name="Klingl A."/>
            <person name="Woyke T."/>
            <person name="Ryan C.M."/>
            <person name="Banfield J.F."/>
        </authorList>
    </citation>
    <scope>NUCLEOTIDE SEQUENCE [LARGE SCALE GENOMIC DNA]</scope>
</reference>
<evidence type="ECO:0000313" key="6">
    <source>
        <dbReference type="EMBL" id="PIS22590.1"/>
    </source>
</evidence>
<comment type="similarity">
    <text evidence="1 4">Belongs to the pseudouridine synthase RsuA family.</text>
</comment>
<dbReference type="PANTHER" id="PTHR47683:SF2">
    <property type="entry name" value="RNA-BINDING S4 DOMAIN-CONTAINING PROTEIN"/>
    <property type="match status" value="1"/>
</dbReference>
<dbReference type="SUPFAM" id="SSF55120">
    <property type="entry name" value="Pseudouridine synthase"/>
    <property type="match status" value="1"/>
</dbReference>
<organism evidence="6 7">
    <name type="scientific">candidate division WWE3 bacterium CG08_land_8_20_14_0_20_41_10</name>
    <dbReference type="NCBI Taxonomy" id="1975085"/>
    <lineage>
        <taxon>Bacteria</taxon>
        <taxon>Katanobacteria</taxon>
    </lineage>
</organism>
<sequence length="249" mass="28293">MWVRLPPSPPYFCCTKFNMKIRINKYLANAGVGSRRNNEQDIRDGKVSINGRKALLGEFIDSEKDVIKLGDKIITQSAKPVYFALNKPLGIISSVKDEHGRKTVVDIVRCKERIFPVGRLDYNSTGLIILTNDGDLMLKLTHPRYHLPKKYFVEVKEAIQQNQLNAMEKGVRLEDQVTLPAEVKRFGKNKFEIVLYQGIKRQIREMCIALGLTVVTIHRTDIGPLNIGDLKSGAFRNLTNKEIAVLKRC</sequence>
<keyword evidence="3" id="KW-0694">RNA-binding</keyword>
<accession>A0A2H0XCB8</accession>
<dbReference type="Pfam" id="PF00849">
    <property type="entry name" value="PseudoU_synth_2"/>
    <property type="match status" value="1"/>
</dbReference>
<dbReference type="InterPro" id="IPR036986">
    <property type="entry name" value="S4_RNA-bd_sf"/>
</dbReference>
<dbReference type="InterPro" id="IPR006145">
    <property type="entry name" value="PsdUridine_synth_RsuA/RluA"/>
</dbReference>
<evidence type="ECO:0000313" key="7">
    <source>
        <dbReference type="Proteomes" id="UP000231252"/>
    </source>
</evidence>
<dbReference type="NCBIfam" id="TIGR00093">
    <property type="entry name" value="pseudouridine synthase"/>
    <property type="match status" value="1"/>
</dbReference>
<dbReference type="Gene3D" id="3.30.70.580">
    <property type="entry name" value="Pseudouridine synthase I, catalytic domain, N-terminal subdomain"/>
    <property type="match status" value="1"/>
</dbReference>
<dbReference type="CDD" id="cd02870">
    <property type="entry name" value="PseudoU_synth_RsuA_like"/>
    <property type="match status" value="1"/>
</dbReference>
<dbReference type="InterPro" id="IPR042092">
    <property type="entry name" value="PsdUridine_s_RsuA/RluB/E/F_cat"/>
</dbReference>
<dbReference type="SUPFAM" id="SSF55174">
    <property type="entry name" value="Alpha-L RNA-binding motif"/>
    <property type="match status" value="1"/>
</dbReference>
<gene>
    <name evidence="6" type="ORF">COT50_01130</name>
</gene>
<evidence type="ECO:0000256" key="2">
    <source>
        <dbReference type="ARBA" id="ARBA00023235"/>
    </source>
</evidence>
<dbReference type="InterPro" id="IPR020103">
    <property type="entry name" value="PsdUridine_synth_cat_dom_sf"/>
</dbReference>
<dbReference type="EMBL" id="PEYU01000019">
    <property type="protein sequence ID" value="PIS22590.1"/>
    <property type="molecule type" value="Genomic_DNA"/>
</dbReference>
<feature type="domain" description="RNA-binding S4" evidence="5">
    <location>
        <begin position="21"/>
        <end position="86"/>
    </location>
</feature>
<dbReference type="Gene3D" id="3.10.290.10">
    <property type="entry name" value="RNA-binding S4 domain"/>
    <property type="match status" value="1"/>
</dbReference>
<comment type="caution">
    <text evidence="6">The sequence shown here is derived from an EMBL/GenBank/DDBJ whole genome shotgun (WGS) entry which is preliminary data.</text>
</comment>
<dbReference type="InterPro" id="IPR050343">
    <property type="entry name" value="RsuA_PseudoU_synthase"/>
</dbReference>
<proteinExistence type="inferred from homology"/>
<dbReference type="Gene3D" id="3.30.70.1560">
    <property type="entry name" value="Alpha-L RNA-binding motif"/>
    <property type="match status" value="1"/>
</dbReference>
<evidence type="ECO:0000256" key="3">
    <source>
        <dbReference type="PROSITE-ProRule" id="PRU00182"/>
    </source>
</evidence>
<dbReference type="SMART" id="SM00363">
    <property type="entry name" value="S4"/>
    <property type="match status" value="1"/>
</dbReference>
<dbReference type="PROSITE" id="PS50889">
    <property type="entry name" value="S4"/>
    <property type="match status" value="1"/>
</dbReference>
<dbReference type="GO" id="GO:0003723">
    <property type="term" value="F:RNA binding"/>
    <property type="evidence" value="ECO:0007669"/>
    <property type="project" value="UniProtKB-KW"/>
</dbReference>
<dbReference type="InterPro" id="IPR002942">
    <property type="entry name" value="S4_RNA-bd"/>
</dbReference>
<dbReference type="InterPro" id="IPR018496">
    <property type="entry name" value="PsdUridine_synth_RsuA/RluB_CS"/>
</dbReference>
<dbReference type="PROSITE" id="PS01149">
    <property type="entry name" value="PSI_RSU"/>
    <property type="match status" value="1"/>
</dbReference>
<protein>
    <recommendedName>
        <fullName evidence="4">Pseudouridine synthase</fullName>
        <ecNumber evidence="4">5.4.99.-</ecNumber>
    </recommendedName>
</protein>
<dbReference type="Proteomes" id="UP000231252">
    <property type="component" value="Unassembled WGS sequence"/>
</dbReference>
<dbReference type="CDD" id="cd00165">
    <property type="entry name" value="S4"/>
    <property type="match status" value="1"/>
</dbReference>
<dbReference type="PANTHER" id="PTHR47683">
    <property type="entry name" value="PSEUDOURIDINE SYNTHASE FAMILY PROTEIN-RELATED"/>
    <property type="match status" value="1"/>
</dbReference>
<dbReference type="InterPro" id="IPR020094">
    <property type="entry name" value="TruA/RsuA/RluB/E/F_N"/>
</dbReference>